<keyword evidence="1" id="KW-0808">Transferase</keyword>
<feature type="non-terminal residue" evidence="1">
    <location>
        <position position="30"/>
    </location>
</feature>
<dbReference type="GO" id="GO:0008168">
    <property type="term" value="F:methyltransferase activity"/>
    <property type="evidence" value="ECO:0007669"/>
    <property type="project" value="UniProtKB-KW"/>
</dbReference>
<name>A0ABD6B8A9_9EURY</name>
<dbReference type="GO" id="GO:0032259">
    <property type="term" value="P:methylation"/>
    <property type="evidence" value="ECO:0007669"/>
    <property type="project" value="UniProtKB-KW"/>
</dbReference>
<keyword evidence="1" id="KW-0489">Methyltransferase</keyword>
<dbReference type="AlphaFoldDB" id="A0ABD6B8A9"/>
<dbReference type="Proteomes" id="UP001597111">
    <property type="component" value="Unassembled WGS sequence"/>
</dbReference>
<comment type="caution">
    <text evidence="1">The sequence shown here is derived from an EMBL/GenBank/DDBJ whole genome shotgun (WGS) entry which is preliminary data.</text>
</comment>
<evidence type="ECO:0000313" key="2">
    <source>
        <dbReference type="Proteomes" id="UP001597111"/>
    </source>
</evidence>
<sequence>MEVPDSVSTALADRDIAGKRCLEAGAGVGN</sequence>
<dbReference type="EMBL" id="JBHUDH010000143">
    <property type="protein sequence ID" value="MFD1527074.1"/>
    <property type="molecule type" value="Genomic_DNA"/>
</dbReference>
<reference evidence="1 2" key="1">
    <citation type="journal article" date="2019" name="Int. J. Syst. Evol. Microbiol.">
        <title>The Global Catalogue of Microorganisms (GCM) 10K type strain sequencing project: providing services to taxonomists for standard genome sequencing and annotation.</title>
        <authorList>
            <consortium name="The Broad Institute Genomics Platform"/>
            <consortium name="The Broad Institute Genome Sequencing Center for Infectious Disease"/>
            <person name="Wu L."/>
            <person name="Ma J."/>
        </authorList>
    </citation>
    <scope>NUCLEOTIDE SEQUENCE [LARGE SCALE GENOMIC DNA]</scope>
    <source>
        <strain evidence="1 2">CGMCC 1.12285</strain>
    </source>
</reference>
<keyword evidence="2" id="KW-1185">Reference proteome</keyword>
<evidence type="ECO:0000313" key="1">
    <source>
        <dbReference type="EMBL" id="MFD1527074.1"/>
    </source>
</evidence>
<organism evidence="1 2">
    <name type="scientific">Halolamina salina</name>
    <dbReference type="NCBI Taxonomy" id="1220023"/>
    <lineage>
        <taxon>Archaea</taxon>
        <taxon>Methanobacteriati</taxon>
        <taxon>Methanobacteriota</taxon>
        <taxon>Stenosarchaea group</taxon>
        <taxon>Halobacteria</taxon>
        <taxon>Halobacteriales</taxon>
        <taxon>Haloferacaceae</taxon>
    </lineage>
</organism>
<proteinExistence type="predicted"/>
<accession>A0ABD6B8A9</accession>
<gene>
    <name evidence="1" type="ORF">ACFR9S_12345</name>
</gene>
<protein>
    <submittedName>
        <fullName evidence="1">SAM-dependent methyltransferase</fullName>
    </submittedName>
</protein>